<dbReference type="Proteomes" id="UP001597469">
    <property type="component" value="Unassembled WGS sequence"/>
</dbReference>
<evidence type="ECO:0000313" key="1">
    <source>
        <dbReference type="EMBL" id="MFD2574469.1"/>
    </source>
</evidence>
<dbReference type="EMBL" id="JBHULN010000029">
    <property type="protein sequence ID" value="MFD2574469.1"/>
    <property type="molecule type" value="Genomic_DNA"/>
</dbReference>
<sequence length="133" mass="15783">MIDNELEQWRRMTTWVSAAFDEATYEHYAQKPGYFRVDRSLKDYVQALNTIDFPVELPSDLQKMIAFLSVDGFFSHYHIAYNDWFHSKDFERLIDSQYSVSELLASKQGLDYLRECLVNLSWWHLTRGDLQGT</sequence>
<evidence type="ECO:0000313" key="2">
    <source>
        <dbReference type="Proteomes" id="UP001597469"/>
    </source>
</evidence>
<reference evidence="2" key="1">
    <citation type="journal article" date="2019" name="Int. J. Syst. Evol. Microbiol.">
        <title>The Global Catalogue of Microorganisms (GCM) 10K type strain sequencing project: providing services to taxonomists for standard genome sequencing and annotation.</title>
        <authorList>
            <consortium name="The Broad Institute Genomics Platform"/>
            <consortium name="The Broad Institute Genome Sequencing Center for Infectious Disease"/>
            <person name="Wu L."/>
            <person name="Ma J."/>
        </authorList>
    </citation>
    <scope>NUCLEOTIDE SEQUENCE [LARGE SCALE GENOMIC DNA]</scope>
    <source>
        <strain evidence="2">KCTC 42805</strain>
    </source>
</reference>
<name>A0ABW5ME31_9BACT</name>
<proteinExistence type="predicted"/>
<keyword evidence="2" id="KW-1185">Reference proteome</keyword>
<protein>
    <submittedName>
        <fullName evidence="1">Uncharacterized protein</fullName>
    </submittedName>
</protein>
<organism evidence="1 2">
    <name type="scientific">Spirosoma soli</name>
    <dbReference type="NCBI Taxonomy" id="1770529"/>
    <lineage>
        <taxon>Bacteria</taxon>
        <taxon>Pseudomonadati</taxon>
        <taxon>Bacteroidota</taxon>
        <taxon>Cytophagia</taxon>
        <taxon>Cytophagales</taxon>
        <taxon>Cytophagaceae</taxon>
        <taxon>Spirosoma</taxon>
    </lineage>
</organism>
<comment type="caution">
    <text evidence="1">The sequence shown here is derived from an EMBL/GenBank/DDBJ whole genome shotgun (WGS) entry which is preliminary data.</text>
</comment>
<gene>
    <name evidence="1" type="ORF">ACFSUS_27790</name>
</gene>
<accession>A0ABW5ME31</accession>
<dbReference type="RefSeq" id="WP_381528208.1">
    <property type="nucleotide sequence ID" value="NZ_JBHULN010000029.1"/>
</dbReference>